<dbReference type="Pfam" id="PF05742">
    <property type="entry name" value="TANGO2"/>
    <property type="match status" value="1"/>
</dbReference>
<organism evidence="1 2">
    <name type="scientific">Heterodermia speciosa</name>
    <dbReference type="NCBI Taxonomy" id="116794"/>
    <lineage>
        <taxon>Eukaryota</taxon>
        <taxon>Fungi</taxon>
        <taxon>Dikarya</taxon>
        <taxon>Ascomycota</taxon>
        <taxon>Pezizomycotina</taxon>
        <taxon>Lecanoromycetes</taxon>
        <taxon>OSLEUM clade</taxon>
        <taxon>Lecanoromycetidae</taxon>
        <taxon>Caliciales</taxon>
        <taxon>Physciaceae</taxon>
        <taxon>Heterodermia</taxon>
    </lineage>
</organism>
<dbReference type="EMBL" id="CAJPDS010000023">
    <property type="protein sequence ID" value="CAF9919100.1"/>
    <property type="molecule type" value="Genomic_DNA"/>
</dbReference>
<accession>A0A8H3IKT7</accession>
<dbReference type="GO" id="GO:0005794">
    <property type="term" value="C:Golgi apparatus"/>
    <property type="evidence" value="ECO:0007669"/>
    <property type="project" value="TreeGrafter"/>
</dbReference>
<comment type="caution">
    <text evidence="1">The sequence shown here is derived from an EMBL/GenBank/DDBJ whole genome shotgun (WGS) entry which is preliminary data.</text>
</comment>
<dbReference type="GO" id="GO:0007030">
    <property type="term" value="P:Golgi organization"/>
    <property type="evidence" value="ECO:0007669"/>
    <property type="project" value="TreeGrafter"/>
</dbReference>
<evidence type="ECO:0000313" key="1">
    <source>
        <dbReference type="EMBL" id="CAF9919100.1"/>
    </source>
</evidence>
<dbReference type="Proteomes" id="UP000664521">
    <property type="component" value="Unassembled WGS sequence"/>
</dbReference>
<dbReference type="OrthoDB" id="191601at2759"/>
<keyword evidence="2" id="KW-1185">Reference proteome</keyword>
<dbReference type="GO" id="GO:0009306">
    <property type="term" value="P:protein secretion"/>
    <property type="evidence" value="ECO:0007669"/>
    <property type="project" value="TreeGrafter"/>
</dbReference>
<dbReference type="PANTHER" id="PTHR17985:SF8">
    <property type="entry name" value="TRANSPORT AND GOLGI ORGANIZATION PROTEIN 2 HOMOLOG"/>
    <property type="match status" value="1"/>
</dbReference>
<proteinExistence type="predicted"/>
<sequence length="311" mass="34275">MCIALISTAHPDYALVLINNRDEYLSRPTADAAWWPAPNEHILGGRDLLREEQGTWLGITNQGLVAVLTNFREEGGSVQAPRSRGAMINAFLKQSTEEEHDTEAFIKKLLHGDDLKGIGGFSLICGKVGEPLAVISNRTPSVEGVTWIAGKNGETVGLSNATFSNKSWPKVNDGKKLMAAAIARSVAHKDNKRNFVEEMMSLLSIDTLPKKKNGETWDAFIKELRLSILIPRLGGEGMDGMKAEDIAAARSELPVGLSGLYGTQKQTVVLVDHQGRVTFVERSLYDTDARPVNETERDKWFEFSIEGWPTR</sequence>
<reference evidence="1" key="1">
    <citation type="submission" date="2021-03" db="EMBL/GenBank/DDBJ databases">
        <authorList>
            <person name="Tagirdzhanova G."/>
        </authorList>
    </citation>
    <scope>NUCLEOTIDE SEQUENCE</scope>
</reference>
<name>A0A8H3IKT7_9LECA</name>
<dbReference type="AlphaFoldDB" id="A0A8H3IKT7"/>
<protein>
    <recommendedName>
        <fullName evidence="3">DUF833-domain-containing protein</fullName>
    </recommendedName>
</protein>
<evidence type="ECO:0000313" key="2">
    <source>
        <dbReference type="Proteomes" id="UP000664521"/>
    </source>
</evidence>
<evidence type="ECO:0008006" key="3">
    <source>
        <dbReference type="Google" id="ProtNLM"/>
    </source>
</evidence>
<dbReference type="PANTHER" id="PTHR17985">
    <property type="entry name" value="SER/THR-RICH PROTEIN T10 IN DGCR REGION"/>
    <property type="match status" value="1"/>
</dbReference>
<gene>
    <name evidence="1" type="ORF">HETSPECPRED_003946</name>
</gene>
<dbReference type="InterPro" id="IPR008551">
    <property type="entry name" value="TANGO2"/>
</dbReference>